<feature type="transmembrane region" description="Helical" evidence="1">
    <location>
        <begin position="21"/>
        <end position="43"/>
    </location>
</feature>
<dbReference type="EMBL" id="UOFS01000050">
    <property type="protein sequence ID" value="VAX01839.1"/>
    <property type="molecule type" value="Genomic_DNA"/>
</dbReference>
<organism evidence="2">
    <name type="scientific">hydrothermal vent metagenome</name>
    <dbReference type="NCBI Taxonomy" id="652676"/>
    <lineage>
        <taxon>unclassified sequences</taxon>
        <taxon>metagenomes</taxon>
        <taxon>ecological metagenomes</taxon>
    </lineage>
</organism>
<sequence>MSYEYEQAVRQRDSFANKIPSWLTLAIIGFFVFVIIIFTISLFNADSGKNDIVIEFQKTLFEQSNELMDVNFYLANEQDKDKRYFVKLQKYSNQIEHRFQIISEFIVNNDLDFNSKKFTQAEKMYRKKMETILKSQKDLISYHKSLSKLQKNLPKLLTLNTEINNLLFKSNSSNTHIYFITRQLYLLERITSNVTALNIHQNNASSILSAADRLGRDMALLIRVYRGLLKGDYKMNVSKINNLKVRRGLNKVTKLATSLSKDIAVLLQQGSNAFQFIDMRNGLQIDSLKLQVYYQALFFVEY</sequence>
<proteinExistence type="predicted"/>
<gene>
    <name evidence="2" type="ORF">MNBD_GAMMA22-170</name>
</gene>
<dbReference type="AlphaFoldDB" id="A0A3B1A7Y8"/>
<keyword evidence="1" id="KW-1133">Transmembrane helix</keyword>
<evidence type="ECO:0000256" key="1">
    <source>
        <dbReference type="SAM" id="Phobius"/>
    </source>
</evidence>
<name>A0A3B1A7Y8_9ZZZZ</name>
<evidence type="ECO:0000313" key="2">
    <source>
        <dbReference type="EMBL" id="VAX01839.1"/>
    </source>
</evidence>
<accession>A0A3B1A7Y8</accession>
<reference evidence="2" key="1">
    <citation type="submission" date="2018-06" db="EMBL/GenBank/DDBJ databases">
        <authorList>
            <person name="Zhirakovskaya E."/>
        </authorList>
    </citation>
    <scope>NUCLEOTIDE SEQUENCE</scope>
</reference>
<protein>
    <submittedName>
        <fullName evidence="2">Uncharacterized protein</fullName>
    </submittedName>
</protein>
<keyword evidence="1" id="KW-0472">Membrane</keyword>
<keyword evidence="1" id="KW-0812">Transmembrane</keyword>